<dbReference type="OrthoDB" id="2018133at2759"/>
<dbReference type="Proteomes" id="UP000023758">
    <property type="component" value="Unassembled WGS sequence"/>
</dbReference>
<feature type="compositionally biased region" description="Basic and acidic residues" evidence="2">
    <location>
        <begin position="83"/>
        <end position="94"/>
    </location>
</feature>
<dbReference type="InterPro" id="IPR029045">
    <property type="entry name" value="ClpP/crotonase-like_dom_sf"/>
</dbReference>
<feature type="compositionally biased region" description="Low complexity" evidence="2">
    <location>
        <begin position="99"/>
        <end position="112"/>
    </location>
</feature>
<gene>
    <name evidence="3" type="ORF">H103_04485</name>
</gene>
<dbReference type="AlphaFoldDB" id="A0A022W2P1"/>
<comment type="similarity">
    <text evidence="1">Belongs to the enoyl-CoA hydratase/isomerase family.</text>
</comment>
<evidence type="ECO:0000313" key="3">
    <source>
        <dbReference type="EMBL" id="EZF52416.1"/>
    </source>
</evidence>
<dbReference type="SUPFAM" id="SSF52096">
    <property type="entry name" value="ClpP/crotonase"/>
    <property type="match status" value="1"/>
</dbReference>
<name>A0A022W2P1_TRIRU</name>
<organism evidence="3">
    <name type="scientific">Trichophyton rubrum CBS 288.86</name>
    <dbReference type="NCBI Taxonomy" id="1215330"/>
    <lineage>
        <taxon>Eukaryota</taxon>
        <taxon>Fungi</taxon>
        <taxon>Dikarya</taxon>
        <taxon>Ascomycota</taxon>
        <taxon>Pezizomycotina</taxon>
        <taxon>Eurotiomycetes</taxon>
        <taxon>Eurotiomycetidae</taxon>
        <taxon>Onygenales</taxon>
        <taxon>Arthrodermataceae</taxon>
        <taxon>Trichophyton</taxon>
    </lineage>
</organism>
<dbReference type="PANTHER" id="PTHR43802">
    <property type="entry name" value="ENOYL-COA HYDRATASE"/>
    <property type="match status" value="1"/>
</dbReference>
<accession>A0A022W2P1</accession>
<feature type="region of interest" description="Disordered" evidence="2">
    <location>
        <begin position="83"/>
        <end position="131"/>
    </location>
</feature>
<dbReference type="CDD" id="cd06558">
    <property type="entry name" value="crotonase-like"/>
    <property type="match status" value="1"/>
</dbReference>
<dbReference type="Gene3D" id="3.90.226.10">
    <property type="entry name" value="2-enoyl-CoA Hydratase, Chain A, domain 1"/>
    <property type="match status" value="1"/>
</dbReference>
<dbReference type="EMBL" id="KK207850">
    <property type="protein sequence ID" value="EZF52416.1"/>
    <property type="molecule type" value="Genomic_DNA"/>
</dbReference>
<evidence type="ECO:0008006" key="4">
    <source>
        <dbReference type="Google" id="ProtNLM"/>
    </source>
</evidence>
<dbReference type="Pfam" id="PF00378">
    <property type="entry name" value="ECH_1"/>
    <property type="match status" value="2"/>
</dbReference>
<dbReference type="NCBIfam" id="NF006108">
    <property type="entry name" value="PRK08259.1"/>
    <property type="match status" value="1"/>
</dbReference>
<sequence length="297" mass="31914">MPEMPLPDLEPDSIVVEKTADGVTTIGINRPGRKNAINPPTATKLRAAFLDFEKDSSQKICVFHGIGGTFCSGFDLSELRKWDKPTESKEETASKPDAGGSHNSSGNSGSNSVTRTHFKPVKGRNEAPLGPGRMQIEKPVICAISGHAVAGGMELSLLADIRVVEEDAIFGIFSRRFGVPLLDGGTVRLQEIIGLGRALDILLTGRPVGATEALHIGLAAKVVPKGNAFHEAMKMARALAAVPQECLNADRKACYHAAYNSPSFEDAMSYEFEEAVKVSDLAINKAMNFNKREKARL</sequence>
<dbReference type="Gene3D" id="1.10.287.2460">
    <property type="match status" value="1"/>
</dbReference>
<reference evidence="3" key="1">
    <citation type="submission" date="2014-02" db="EMBL/GenBank/DDBJ databases">
        <title>The Genome Sequence of Trichophyton rubrum (morphotype fischeri) CBS 288.86.</title>
        <authorList>
            <consortium name="The Broad Institute Genomics Platform"/>
            <person name="Cuomo C.A."/>
            <person name="White T.C."/>
            <person name="Graser Y."/>
            <person name="Martinez-Rossi N."/>
            <person name="Heitman J."/>
            <person name="Young S.K."/>
            <person name="Zeng Q."/>
            <person name="Gargeya S."/>
            <person name="Abouelleil A."/>
            <person name="Alvarado L."/>
            <person name="Chapman S.B."/>
            <person name="Gainer-Dewar J."/>
            <person name="Goldberg J."/>
            <person name="Griggs A."/>
            <person name="Gujja S."/>
            <person name="Hansen M."/>
            <person name="Howarth C."/>
            <person name="Imamovic A."/>
            <person name="Larimer J."/>
            <person name="Martinez D."/>
            <person name="Murphy C."/>
            <person name="Pearson M.D."/>
            <person name="Persinoti G."/>
            <person name="Poon T."/>
            <person name="Priest M."/>
            <person name="Roberts A.D."/>
            <person name="Saif S."/>
            <person name="Shea T.D."/>
            <person name="Sykes S.N."/>
            <person name="Wortman J."/>
            <person name="Nusbaum C."/>
            <person name="Birren B."/>
        </authorList>
    </citation>
    <scope>NUCLEOTIDE SEQUENCE [LARGE SCALE GENOMIC DNA]</scope>
    <source>
        <strain evidence="3">CBS 288.86</strain>
    </source>
</reference>
<protein>
    <recommendedName>
        <fullName evidence="4">Enoyl-CoA hydratase</fullName>
    </recommendedName>
</protein>
<evidence type="ECO:0000256" key="2">
    <source>
        <dbReference type="SAM" id="MobiDB-lite"/>
    </source>
</evidence>
<dbReference type="InterPro" id="IPR001753">
    <property type="entry name" value="Enoyl-CoA_hydra/iso"/>
</dbReference>
<dbReference type="HOGENOM" id="CLU_009834_7_4_1"/>
<evidence type="ECO:0000256" key="1">
    <source>
        <dbReference type="ARBA" id="ARBA00005254"/>
    </source>
</evidence>
<proteinExistence type="inferred from homology"/>
<dbReference type="PANTHER" id="PTHR43802:SF1">
    <property type="entry name" value="IP11341P-RELATED"/>
    <property type="match status" value="1"/>
</dbReference>